<reference evidence="1 2" key="1">
    <citation type="journal article" date="2021" name="Hortic Res">
        <title>High-quality reference genome and annotation aids understanding of berry development for evergreen blueberry (Vaccinium darrowii).</title>
        <authorList>
            <person name="Yu J."/>
            <person name="Hulse-Kemp A.M."/>
            <person name="Babiker E."/>
            <person name="Staton M."/>
        </authorList>
    </citation>
    <scope>NUCLEOTIDE SEQUENCE [LARGE SCALE GENOMIC DNA]</scope>
    <source>
        <strain evidence="2">cv. NJ 8807/NJ 8810</strain>
        <tissue evidence="1">Young leaf</tissue>
    </source>
</reference>
<protein>
    <submittedName>
        <fullName evidence="1">Uncharacterized protein</fullName>
    </submittedName>
</protein>
<gene>
    <name evidence="1" type="ORF">Vadar_027243</name>
</gene>
<dbReference type="EMBL" id="CM037154">
    <property type="protein sequence ID" value="KAH7861515.1"/>
    <property type="molecule type" value="Genomic_DNA"/>
</dbReference>
<proteinExistence type="predicted"/>
<sequence>MTMMSTNLKICLSSVLVILVVVPSVVLGDCTCDIQAQQQQHKSRSESLKYKLIAIVSILVAGTVGVGLPQFGRKFEALRPESDIFFMVKAFAAGVILATGYIHILPDAFNNLTSPCLKQSPWGNFPFTGFVAMMSSIGTLMVDSFATGYYKRLHFKNNNSNKTQQEVINGDEEITVIVGEEHVHIHTHPTHGHAHGSSTTNIPSSHHREIVSLDLIRHRIISQVLELGIVVHSIIIGISLGACQNPEIIKPLLAALSFHQFFEGMGLGGCISQAKFKCLSTAVMVLFFSLTTPVGIAIGIAISSVYKEDSPTALIVEGIFYSAAAGILIYMALVDLLAADFMKPRMQGNVWLQLGANISLLLGAGCMSVLAKWA</sequence>
<accession>A0ACB7Z6Z7</accession>
<name>A0ACB7Z6Z7_9ERIC</name>
<evidence type="ECO:0000313" key="1">
    <source>
        <dbReference type="EMBL" id="KAH7861515.1"/>
    </source>
</evidence>
<evidence type="ECO:0000313" key="2">
    <source>
        <dbReference type="Proteomes" id="UP000828048"/>
    </source>
</evidence>
<dbReference type="Proteomes" id="UP000828048">
    <property type="component" value="Chromosome 4"/>
</dbReference>
<organism evidence="1 2">
    <name type="scientific">Vaccinium darrowii</name>
    <dbReference type="NCBI Taxonomy" id="229202"/>
    <lineage>
        <taxon>Eukaryota</taxon>
        <taxon>Viridiplantae</taxon>
        <taxon>Streptophyta</taxon>
        <taxon>Embryophyta</taxon>
        <taxon>Tracheophyta</taxon>
        <taxon>Spermatophyta</taxon>
        <taxon>Magnoliopsida</taxon>
        <taxon>eudicotyledons</taxon>
        <taxon>Gunneridae</taxon>
        <taxon>Pentapetalae</taxon>
        <taxon>asterids</taxon>
        <taxon>Ericales</taxon>
        <taxon>Ericaceae</taxon>
        <taxon>Vaccinioideae</taxon>
        <taxon>Vaccinieae</taxon>
        <taxon>Vaccinium</taxon>
    </lineage>
</organism>
<comment type="caution">
    <text evidence="1">The sequence shown here is derived from an EMBL/GenBank/DDBJ whole genome shotgun (WGS) entry which is preliminary data.</text>
</comment>
<keyword evidence="2" id="KW-1185">Reference proteome</keyword>